<feature type="region of interest" description="Disordered" evidence="1">
    <location>
        <begin position="43"/>
        <end position="69"/>
    </location>
</feature>
<feature type="region of interest" description="Disordered" evidence="1">
    <location>
        <begin position="463"/>
        <end position="487"/>
    </location>
</feature>
<feature type="region of interest" description="Disordered" evidence="1">
    <location>
        <begin position="140"/>
        <end position="168"/>
    </location>
</feature>
<reference evidence="2" key="1">
    <citation type="submission" date="2020-03" db="EMBL/GenBank/DDBJ databases">
        <title>Long-read based genome assembly of a Labrador retriever dog.</title>
        <authorList>
            <person name="Eory L."/>
            <person name="Zhang W."/>
            <person name="Schoenebeck J."/>
        </authorList>
    </citation>
    <scope>NUCLEOTIDE SEQUENCE [LARGE SCALE GENOMIC DNA]</scope>
    <source>
        <strain evidence="2">Labrador retriever</strain>
    </source>
</reference>
<feature type="region of interest" description="Disordered" evidence="1">
    <location>
        <begin position="340"/>
        <end position="372"/>
    </location>
</feature>
<dbReference type="PANTHER" id="PTHR33517:SF5">
    <property type="entry name" value="FAMILY WITH SEQUENCE SIMILARITY 170 MEMBER A"/>
    <property type="match status" value="1"/>
</dbReference>
<dbReference type="GeneTree" id="ENSGT00940000163833"/>
<evidence type="ECO:0000313" key="2">
    <source>
        <dbReference type="Ensembl" id="ENSCAFP00845010433.1"/>
    </source>
</evidence>
<dbReference type="OrthoDB" id="8898641at2759"/>
<reference evidence="2" key="2">
    <citation type="submission" date="2025-08" db="UniProtKB">
        <authorList>
            <consortium name="Ensembl"/>
        </authorList>
    </citation>
    <scope>IDENTIFICATION</scope>
    <source>
        <strain evidence="2">Boxer</strain>
    </source>
</reference>
<name>A0A8I3N8U8_CANLF</name>
<evidence type="ECO:0000256" key="1">
    <source>
        <dbReference type="SAM" id="MobiDB-lite"/>
    </source>
</evidence>
<dbReference type="Proteomes" id="UP000805418">
    <property type="component" value="Chromosome 11"/>
</dbReference>
<feature type="region of interest" description="Disordered" evidence="1">
    <location>
        <begin position="231"/>
        <end position="265"/>
    </location>
</feature>
<gene>
    <name evidence="2" type="primary">LOC102151636</name>
</gene>
<dbReference type="GO" id="GO:0005634">
    <property type="term" value="C:nucleus"/>
    <property type="evidence" value="ECO:0000318"/>
    <property type="project" value="GO_Central"/>
</dbReference>
<feature type="region of interest" description="Disordered" evidence="1">
    <location>
        <begin position="185"/>
        <end position="205"/>
    </location>
</feature>
<dbReference type="AlphaFoldDB" id="A0A8I3N8U8"/>
<organism evidence="2 3">
    <name type="scientific">Canis lupus familiaris</name>
    <name type="common">Dog</name>
    <name type="synonym">Canis familiaris</name>
    <dbReference type="NCBI Taxonomy" id="9615"/>
    <lineage>
        <taxon>Eukaryota</taxon>
        <taxon>Metazoa</taxon>
        <taxon>Chordata</taxon>
        <taxon>Craniata</taxon>
        <taxon>Vertebrata</taxon>
        <taxon>Euteleostomi</taxon>
        <taxon>Mammalia</taxon>
        <taxon>Eutheria</taxon>
        <taxon>Laurasiatheria</taxon>
        <taxon>Carnivora</taxon>
        <taxon>Caniformia</taxon>
        <taxon>Canidae</taxon>
        <taxon>Canis</taxon>
    </lineage>
</organism>
<dbReference type="Pfam" id="PF17734">
    <property type="entry name" value="Spt46"/>
    <property type="match status" value="1"/>
</dbReference>
<keyword evidence="3" id="KW-1185">Reference proteome</keyword>
<evidence type="ECO:0008006" key="4">
    <source>
        <dbReference type="Google" id="ProtNLM"/>
    </source>
</evidence>
<sequence length="578" mass="63527">YFQQCLCFLGREDNTLVPEAKGESSESEYFSCYSSLSHLSSAGISKSSKFDPPPGPSVEDNTRVPEAKGEYSESEYFSCYSSLSHLSSAGISKSSKFDPPPGPSVEDNTLICEAKGESFESKYFSYSFLSRLFSAGISKSSKFDPPPGPSLEDNTLVPEAKGESSESEYFSCYSSLSYLSSAGISKSSKFDPPPGHSLEDNTLVPVAKGESSESEYFSCYSSLSHLSSAEILKKQKDTPQPGESTSQEEHSAVVSSDLPCASDNKNTVLNTDEDILLSGPSGLAQGHSQRAEVSDSEYISRISPADKLFDREFWKNQENVPQPESYVVSLGSEIAGEKSSSSEYVCISPSGSHQKHQDVSHPGQSEQHETSSPFPYVSFPFHLVSSTQPSEPSVQPQKERLMKIYYMHVQMKRGVAVLSDSEEEQEPPSKKARLEEMAFPEKVHTEVTPLHVCTKELLTGSESSWNSEAQEAKEEADSPAETPAVEECSRAKTPEWLVALDSGFRCMGCCRVFPSLEALREHVQHGVTEGFSCHTFHLALAWLKSKKNRAKKRRGENTGKRTHRGQKEHHSGMNMSSC</sequence>
<proteinExistence type="predicted"/>
<feature type="compositionally biased region" description="Basic residues" evidence="1">
    <location>
        <begin position="547"/>
        <end position="567"/>
    </location>
</feature>
<dbReference type="InterPro" id="IPR040879">
    <property type="entry name" value="Spt46-like"/>
</dbReference>
<dbReference type="PANTHER" id="PTHR33517">
    <property type="entry name" value="PROTEIN FAM170B-RELATED"/>
    <property type="match status" value="1"/>
</dbReference>
<reference evidence="2" key="3">
    <citation type="submission" date="2025-09" db="UniProtKB">
        <authorList>
            <consortium name="Ensembl"/>
        </authorList>
    </citation>
    <scope>IDENTIFICATION</scope>
    <source>
        <strain evidence="2">Boxer</strain>
    </source>
</reference>
<evidence type="ECO:0000313" key="3">
    <source>
        <dbReference type="Proteomes" id="UP000805418"/>
    </source>
</evidence>
<accession>A0A8I3N8U8</accession>
<dbReference type="GO" id="GO:0009566">
    <property type="term" value="P:fertilization"/>
    <property type="evidence" value="ECO:0000318"/>
    <property type="project" value="GO_Central"/>
</dbReference>
<dbReference type="Ensembl" id="ENSCAFT00845013445.1">
    <property type="protein sequence ID" value="ENSCAFP00845010433.1"/>
    <property type="gene ID" value="ENSCAFG00845007624.1"/>
</dbReference>
<feature type="compositionally biased region" description="Polar residues" evidence="1">
    <location>
        <begin position="362"/>
        <end position="372"/>
    </location>
</feature>
<feature type="compositionally biased region" description="Basic and acidic residues" evidence="1">
    <location>
        <begin position="60"/>
        <end position="69"/>
    </location>
</feature>
<feature type="region of interest" description="Disordered" evidence="1">
    <location>
        <begin position="547"/>
        <end position="578"/>
    </location>
</feature>
<protein>
    <recommendedName>
        <fullName evidence="4">Family with sequence similarity 170 member A</fullName>
    </recommendedName>
</protein>